<dbReference type="Proteomes" id="UP000236333">
    <property type="component" value="Unassembled WGS sequence"/>
</dbReference>
<feature type="compositionally biased region" description="Gly residues" evidence="1">
    <location>
        <begin position="54"/>
        <end position="70"/>
    </location>
</feature>
<feature type="compositionally biased region" description="Polar residues" evidence="1">
    <location>
        <begin position="103"/>
        <end position="115"/>
    </location>
</feature>
<reference evidence="2 3" key="1">
    <citation type="journal article" date="2017" name="Mol. Biol. Evol.">
        <title>The 4-celled Tetrabaena socialis nuclear genome reveals the essential components for genetic control of cell number at the origin of multicellularity in the volvocine lineage.</title>
        <authorList>
            <person name="Featherston J."/>
            <person name="Arakaki Y."/>
            <person name="Hanschen E.R."/>
            <person name="Ferris P.J."/>
            <person name="Michod R.E."/>
            <person name="Olson B.J.S.C."/>
            <person name="Nozaki H."/>
            <person name="Durand P.M."/>
        </authorList>
    </citation>
    <scope>NUCLEOTIDE SEQUENCE [LARGE SCALE GENOMIC DNA]</scope>
    <source>
        <strain evidence="2 3">NIES-571</strain>
    </source>
</reference>
<feature type="compositionally biased region" description="Low complexity" evidence="1">
    <location>
        <begin position="93"/>
        <end position="102"/>
    </location>
</feature>
<evidence type="ECO:0000256" key="1">
    <source>
        <dbReference type="SAM" id="MobiDB-lite"/>
    </source>
</evidence>
<proteinExistence type="predicted"/>
<dbReference type="EMBL" id="PGGS01000052">
    <property type="protein sequence ID" value="PNH10588.1"/>
    <property type="molecule type" value="Genomic_DNA"/>
</dbReference>
<organism evidence="2 3">
    <name type="scientific">Tetrabaena socialis</name>
    <dbReference type="NCBI Taxonomy" id="47790"/>
    <lineage>
        <taxon>Eukaryota</taxon>
        <taxon>Viridiplantae</taxon>
        <taxon>Chlorophyta</taxon>
        <taxon>core chlorophytes</taxon>
        <taxon>Chlorophyceae</taxon>
        <taxon>CS clade</taxon>
        <taxon>Chlamydomonadales</taxon>
        <taxon>Tetrabaenaceae</taxon>
        <taxon>Tetrabaena</taxon>
    </lineage>
</organism>
<dbReference type="AlphaFoldDB" id="A0A2J8ADI9"/>
<sequence length="115" mass="11613">MEQGIYPIKEESSSALATDPSAASHGQPPRASGPAAPPPPPASGPAPPPPPYYGGTGDEAAGGFGEGGVRTSGPKTLKGMVSGEDIRRRREAAQLAAQAQQANSRTTDWSSKFAG</sequence>
<protein>
    <submittedName>
        <fullName evidence="2">Uncharacterized protein</fullName>
    </submittedName>
</protein>
<evidence type="ECO:0000313" key="2">
    <source>
        <dbReference type="EMBL" id="PNH10588.1"/>
    </source>
</evidence>
<keyword evidence="3" id="KW-1185">Reference proteome</keyword>
<evidence type="ECO:0000313" key="3">
    <source>
        <dbReference type="Proteomes" id="UP000236333"/>
    </source>
</evidence>
<comment type="caution">
    <text evidence="2">The sequence shown here is derived from an EMBL/GenBank/DDBJ whole genome shotgun (WGS) entry which is preliminary data.</text>
</comment>
<feature type="region of interest" description="Disordered" evidence="1">
    <location>
        <begin position="1"/>
        <end position="115"/>
    </location>
</feature>
<gene>
    <name evidence="2" type="ORF">TSOC_002684</name>
</gene>
<feature type="compositionally biased region" description="Pro residues" evidence="1">
    <location>
        <begin position="35"/>
        <end position="52"/>
    </location>
</feature>
<name>A0A2J8ADI9_9CHLO</name>
<accession>A0A2J8ADI9</accession>